<dbReference type="Proteomes" id="UP001519289">
    <property type="component" value="Unassembled WGS sequence"/>
</dbReference>
<gene>
    <name evidence="3" type="ORF">J2Z79_002142</name>
</gene>
<dbReference type="PANTHER" id="PTHR43018">
    <property type="entry name" value="PHOSPHO-2-DEHYDRO-3-DEOXYHEPTONATE ALDOLASE"/>
    <property type="match status" value="1"/>
</dbReference>
<dbReference type="PANTHER" id="PTHR43018:SF1">
    <property type="entry name" value="PROTEIN AROA(G)"/>
    <property type="match status" value="1"/>
</dbReference>
<dbReference type="InterPro" id="IPR006268">
    <property type="entry name" value="DAHP_syn_2"/>
</dbReference>
<accession>A0ABS4JT80</accession>
<comment type="caution">
    <text evidence="3">The sequence shown here is derived from an EMBL/GenBank/DDBJ whole genome shotgun (WGS) entry which is preliminary data.</text>
</comment>
<dbReference type="SUPFAM" id="SSF51569">
    <property type="entry name" value="Aldolase"/>
    <property type="match status" value="1"/>
</dbReference>
<dbReference type="NCBIfam" id="NF009239">
    <property type="entry name" value="PRK12595.1"/>
    <property type="match status" value="1"/>
</dbReference>
<dbReference type="InterPro" id="IPR013785">
    <property type="entry name" value="Aldolase_TIM"/>
</dbReference>
<dbReference type="Gene3D" id="3.20.20.70">
    <property type="entry name" value="Aldolase class I"/>
    <property type="match status" value="1"/>
</dbReference>
<feature type="domain" description="DAHP synthetase I/KDSA" evidence="2">
    <location>
        <begin position="21"/>
        <end position="257"/>
    </location>
</feature>
<protein>
    <submittedName>
        <fullName evidence="3">3-deoxy-7-phosphoheptulonate synthase</fullName>
    </submittedName>
</protein>
<evidence type="ECO:0000313" key="3">
    <source>
        <dbReference type="EMBL" id="MBP2018727.1"/>
    </source>
</evidence>
<dbReference type="NCBIfam" id="NF006421">
    <property type="entry name" value="PRK08673.1"/>
    <property type="match status" value="1"/>
</dbReference>
<keyword evidence="1" id="KW-0808">Transferase</keyword>
<dbReference type="EMBL" id="JAGGLG010000016">
    <property type="protein sequence ID" value="MBP2018727.1"/>
    <property type="molecule type" value="Genomic_DNA"/>
</dbReference>
<reference evidence="3 4" key="1">
    <citation type="submission" date="2021-03" db="EMBL/GenBank/DDBJ databases">
        <title>Genomic Encyclopedia of Type Strains, Phase IV (KMG-IV): sequencing the most valuable type-strain genomes for metagenomic binning, comparative biology and taxonomic classification.</title>
        <authorList>
            <person name="Goeker M."/>
        </authorList>
    </citation>
    <scope>NUCLEOTIDE SEQUENCE [LARGE SCALE GENOMIC DNA]</scope>
    <source>
        <strain evidence="3 4">DSM 27138</strain>
    </source>
</reference>
<evidence type="ECO:0000259" key="2">
    <source>
        <dbReference type="Pfam" id="PF00793"/>
    </source>
</evidence>
<evidence type="ECO:0000313" key="4">
    <source>
        <dbReference type="Proteomes" id="UP001519289"/>
    </source>
</evidence>
<dbReference type="Pfam" id="PF00793">
    <property type="entry name" value="DAHP_synth_1"/>
    <property type="match status" value="1"/>
</dbReference>
<dbReference type="NCBIfam" id="TIGR01361">
    <property type="entry name" value="DAHP_synth_Bsub"/>
    <property type="match status" value="1"/>
</dbReference>
<organism evidence="3 4">
    <name type="scientific">Symbiobacterium terraclitae</name>
    <dbReference type="NCBI Taxonomy" id="557451"/>
    <lineage>
        <taxon>Bacteria</taxon>
        <taxon>Bacillati</taxon>
        <taxon>Bacillota</taxon>
        <taxon>Clostridia</taxon>
        <taxon>Eubacteriales</taxon>
        <taxon>Symbiobacteriaceae</taxon>
        <taxon>Symbiobacterium</taxon>
    </lineage>
</organism>
<dbReference type="RefSeq" id="WP_209466848.1">
    <property type="nucleotide sequence ID" value="NZ_JAGGLG010000016.1"/>
</dbReference>
<evidence type="ECO:0000256" key="1">
    <source>
        <dbReference type="ARBA" id="ARBA00022679"/>
    </source>
</evidence>
<dbReference type="InterPro" id="IPR052899">
    <property type="entry name" value="Class-I_DAHP_synthase"/>
</dbReference>
<name>A0ABS4JT80_9FIRM</name>
<proteinExistence type="predicted"/>
<keyword evidence="4" id="KW-1185">Reference proteome</keyword>
<sequence length="273" mass="28769">MARPLLVTEGAGTTLPVEIRPGLAVGAGRPVVIAGPCSVESPEQIQEAAEVVRRAGASLLRGGAFKPRTSPYSFQGLGEAGLRMLAEAGERTGLPVVTEVMDPSEIEVVARYADVLQVGARNMQNFRLLTALGRIDKPVLLKRGPGATLEEWLYAAEYVAKGGNGRIILCERGIRTFETHTRYTLDLASAVAAKQLTHLPVIADPSHGCGRRELVAPMARAALAAGLDGVMLEVHPDPTQALSDAAQALTPADFQRLMVELGLAPARAAADSP</sequence>
<dbReference type="InterPro" id="IPR006218">
    <property type="entry name" value="DAHP1/KDSA"/>
</dbReference>